<dbReference type="OrthoDB" id="199125at2157"/>
<feature type="compositionally biased region" description="Acidic residues" evidence="1">
    <location>
        <begin position="108"/>
        <end position="125"/>
    </location>
</feature>
<organism evidence="2 3">
    <name type="scientific">Halorubrum saccharovorum DSM 1137</name>
    <dbReference type="NCBI Taxonomy" id="1227484"/>
    <lineage>
        <taxon>Archaea</taxon>
        <taxon>Methanobacteriati</taxon>
        <taxon>Methanobacteriota</taxon>
        <taxon>Stenosarchaea group</taxon>
        <taxon>Halobacteria</taxon>
        <taxon>Halobacteriales</taxon>
        <taxon>Haloferacaceae</taxon>
        <taxon>Halorubrum</taxon>
    </lineage>
</organism>
<gene>
    <name evidence="2" type="ORF">C471_08275</name>
</gene>
<protein>
    <submittedName>
        <fullName evidence="2">Uncharacterized protein</fullName>
    </submittedName>
</protein>
<dbReference type="InterPro" id="IPR055954">
    <property type="entry name" value="DUF7532"/>
</dbReference>
<dbReference type="Pfam" id="PF24376">
    <property type="entry name" value="DUF7532"/>
    <property type="match status" value="1"/>
</dbReference>
<feature type="region of interest" description="Disordered" evidence="1">
    <location>
        <begin position="101"/>
        <end position="125"/>
    </location>
</feature>
<evidence type="ECO:0000256" key="1">
    <source>
        <dbReference type="SAM" id="MobiDB-lite"/>
    </source>
</evidence>
<sequence>MHFDSRTQRALREAGLDADAIAAASDRVAELVDEDADRLREFFEPAGPYYSDMEMAHSTAEVQEHATADADLFTHGSDLRGYLSLDGWGVPVEGGRVLRTAEAGGGDSEIEGDGETGGDERDDETPVLVELSLGATVHDRVRFARDPDEL</sequence>
<comment type="caution">
    <text evidence="2">The sequence shown here is derived from an EMBL/GenBank/DDBJ whole genome shotgun (WGS) entry which is preliminary data.</text>
</comment>
<dbReference type="STRING" id="1227484.C471_08275"/>
<reference evidence="2 3" key="1">
    <citation type="journal article" date="2014" name="PLoS Genet.">
        <title>Phylogenetically driven sequencing of extremely halophilic archaea reveals strategies for static and dynamic osmo-response.</title>
        <authorList>
            <person name="Becker E.A."/>
            <person name="Seitzer P.M."/>
            <person name="Tritt A."/>
            <person name="Larsen D."/>
            <person name="Krusor M."/>
            <person name="Yao A.I."/>
            <person name="Wu D."/>
            <person name="Madern D."/>
            <person name="Eisen J.A."/>
            <person name="Darling A.E."/>
            <person name="Facciotti M.T."/>
        </authorList>
    </citation>
    <scope>NUCLEOTIDE SEQUENCE [LARGE SCALE GENOMIC DNA]</scope>
    <source>
        <strain evidence="2 3">DSM 1137</strain>
    </source>
</reference>
<name>M0DXC8_9EURY</name>
<dbReference type="eggNOG" id="arCOG06312">
    <property type="taxonomic scope" value="Archaea"/>
</dbReference>
<dbReference type="EMBL" id="AOJE01000028">
    <property type="protein sequence ID" value="ELZ40151.1"/>
    <property type="molecule type" value="Genomic_DNA"/>
</dbReference>
<accession>M0DXC8</accession>
<proteinExistence type="predicted"/>
<dbReference type="RefSeq" id="WP_004048083.1">
    <property type="nucleotide sequence ID" value="NZ_AOJE01000028.1"/>
</dbReference>
<dbReference type="Proteomes" id="UP000011514">
    <property type="component" value="Unassembled WGS sequence"/>
</dbReference>
<evidence type="ECO:0000313" key="2">
    <source>
        <dbReference type="EMBL" id="ELZ40151.1"/>
    </source>
</evidence>
<evidence type="ECO:0000313" key="3">
    <source>
        <dbReference type="Proteomes" id="UP000011514"/>
    </source>
</evidence>
<dbReference type="PATRIC" id="fig|1227484.4.peg.1667"/>
<dbReference type="AlphaFoldDB" id="M0DXC8"/>
<keyword evidence="3" id="KW-1185">Reference proteome</keyword>